<dbReference type="EMBL" id="MK072075">
    <property type="protein sequence ID" value="AYV78338.1"/>
    <property type="molecule type" value="Genomic_DNA"/>
</dbReference>
<proteinExistence type="predicted"/>
<sequence length="51" mass="6076">MSIFCKHCNEEHPEEEFFLCKNKSCLSDGSIKIYNVYRCKKIVLAKQKKYT</sequence>
<evidence type="ECO:0000313" key="1">
    <source>
        <dbReference type="EMBL" id="AYV78338.1"/>
    </source>
</evidence>
<accession>A0A3G4ZTW1</accession>
<protein>
    <submittedName>
        <fullName evidence="1">Uncharacterized protein</fullName>
    </submittedName>
</protein>
<reference evidence="1" key="1">
    <citation type="submission" date="2018-10" db="EMBL/GenBank/DDBJ databases">
        <title>Hidden diversity of soil giant viruses.</title>
        <authorList>
            <person name="Schulz F."/>
            <person name="Alteio L."/>
            <person name="Goudeau D."/>
            <person name="Ryan E.M."/>
            <person name="Malmstrom R.R."/>
            <person name="Blanchard J."/>
            <person name="Woyke T."/>
        </authorList>
    </citation>
    <scope>NUCLEOTIDE SEQUENCE</scope>
    <source>
        <strain evidence="1">EDV1</strain>
    </source>
</reference>
<gene>
    <name evidence="1" type="ORF">Edafosvirus10_13</name>
</gene>
<organism evidence="1">
    <name type="scientific">Edafosvirus sp</name>
    <dbReference type="NCBI Taxonomy" id="2487765"/>
    <lineage>
        <taxon>Viruses</taxon>
        <taxon>Varidnaviria</taxon>
        <taxon>Bamfordvirae</taxon>
        <taxon>Nucleocytoviricota</taxon>
        <taxon>Megaviricetes</taxon>
        <taxon>Imitervirales</taxon>
        <taxon>Mimiviridae</taxon>
        <taxon>Klosneuvirinae</taxon>
    </lineage>
</organism>
<name>A0A3G4ZTW1_9VIRU</name>